<dbReference type="PANTHER" id="PTHR36323">
    <property type="entry name" value="MYOTUBULARIN-LIKE PROTEIN"/>
    <property type="match status" value="1"/>
</dbReference>
<sequence>MSRGYKCNQQNLQQRSLFLPIMICSKPSIKDVRLSHRRSASLCDDPLSPRVGCTGQVMRNSKVIGFPTPTKPNFTSKSTKSSTDCNNFMKYQKLKKFFSSKSLINSPTSFAVARAGANRTSKDDRNNDCCRGQRLVLGSANGSKFSTSDSCESNLINVADLDPPLPVTRRVRHPENESIAILQSPYEPIFAEGNSHPRLSTQGRSKLMRALDYRSSGCLHVEFEPLHNLNPHPKE</sequence>
<organism evidence="1 2">
    <name type="scientific">Nepenthes gracilis</name>
    <name type="common">Slender pitcher plant</name>
    <dbReference type="NCBI Taxonomy" id="150966"/>
    <lineage>
        <taxon>Eukaryota</taxon>
        <taxon>Viridiplantae</taxon>
        <taxon>Streptophyta</taxon>
        <taxon>Embryophyta</taxon>
        <taxon>Tracheophyta</taxon>
        <taxon>Spermatophyta</taxon>
        <taxon>Magnoliopsida</taxon>
        <taxon>eudicotyledons</taxon>
        <taxon>Gunneridae</taxon>
        <taxon>Pentapetalae</taxon>
        <taxon>Caryophyllales</taxon>
        <taxon>Nepenthaceae</taxon>
        <taxon>Nepenthes</taxon>
    </lineage>
</organism>
<dbReference type="Proteomes" id="UP001279734">
    <property type="component" value="Unassembled WGS sequence"/>
</dbReference>
<gene>
    <name evidence="1" type="ORF">Nepgr_019276</name>
</gene>
<accession>A0AAD3ST87</accession>
<dbReference type="AlphaFoldDB" id="A0AAD3ST87"/>
<proteinExistence type="predicted"/>
<evidence type="ECO:0000313" key="2">
    <source>
        <dbReference type="Proteomes" id="UP001279734"/>
    </source>
</evidence>
<reference evidence="1" key="1">
    <citation type="submission" date="2023-05" db="EMBL/GenBank/DDBJ databases">
        <title>Nepenthes gracilis genome sequencing.</title>
        <authorList>
            <person name="Fukushima K."/>
        </authorList>
    </citation>
    <scope>NUCLEOTIDE SEQUENCE</scope>
    <source>
        <strain evidence="1">SING2019-196</strain>
    </source>
</reference>
<protein>
    <submittedName>
        <fullName evidence="1">Uncharacterized protein</fullName>
    </submittedName>
</protein>
<comment type="caution">
    <text evidence="1">The sequence shown here is derived from an EMBL/GenBank/DDBJ whole genome shotgun (WGS) entry which is preliminary data.</text>
</comment>
<name>A0AAD3ST87_NEPGR</name>
<dbReference type="EMBL" id="BSYO01000017">
    <property type="protein sequence ID" value="GMH17435.1"/>
    <property type="molecule type" value="Genomic_DNA"/>
</dbReference>
<keyword evidence="2" id="KW-1185">Reference proteome</keyword>
<dbReference type="PANTHER" id="PTHR36323:SF1">
    <property type="entry name" value="MYOTUBULARIN-LIKE PROTEIN"/>
    <property type="match status" value="1"/>
</dbReference>
<evidence type="ECO:0000313" key="1">
    <source>
        <dbReference type="EMBL" id="GMH17435.1"/>
    </source>
</evidence>